<proteinExistence type="predicted"/>
<reference evidence="2" key="1">
    <citation type="submission" date="2023-07" db="EMBL/GenBank/DDBJ databases">
        <title>Functional and genomic diversity of the sorghum phyllosphere microbiome.</title>
        <authorList>
            <person name="Shade A."/>
        </authorList>
    </citation>
    <scope>NUCLEOTIDE SEQUENCE</scope>
    <source>
        <strain evidence="2">SORGH_AS_1067</strain>
    </source>
</reference>
<evidence type="ECO:0000313" key="3">
    <source>
        <dbReference type="Proteomes" id="UP001239215"/>
    </source>
</evidence>
<protein>
    <recommendedName>
        <fullName evidence="4">VWA domain-containing protein</fullName>
    </recommendedName>
</protein>
<gene>
    <name evidence="2" type="ORF">QE405_003327</name>
</gene>
<comment type="caution">
    <text evidence="2">The sequence shown here is derived from an EMBL/GenBank/DDBJ whole genome shotgun (WGS) entry which is preliminary data.</text>
</comment>
<dbReference type="Proteomes" id="UP001239215">
    <property type="component" value="Unassembled WGS sequence"/>
</dbReference>
<dbReference type="AlphaFoldDB" id="A0AAJ1X1Y6"/>
<name>A0AAJ1X1Y6_9ACTN</name>
<evidence type="ECO:0008006" key="4">
    <source>
        <dbReference type="Google" id="ProtNLM"/>
    </source>
</evidence>
<organism evidence="2 3">
    <name type="scientific">Nocardioides zeae</name>
    <dbReference type="NCBI Taxonomy" id="1457234"/>
    <lineage>
        <taxon>Bacteria</taxon>
        <taxon>Bacillati</taxon>
        <taxon>Actinomycetota</taxon>
        <taxon>Actinomycetes</taxon>
        <taxon>Propionibacteriales</taxon>
        <taxon>Nocardioidaceae</taxon>
        <taxon>Nocardioides</taxon>
    </lineage>
</organism>
<evidence type="ECO:0000256" key="1">
    <source>
        <dbReference type="SAM" id="MobiDB-lite"/>
    </source>
</evidence>
<accession>A0AAJ1X1Y6</accession>
<feature type="region of interest" description="Disordered" evidence="1">
    <location>
        <begin position="28"/>
        <end position="64"/>
    </location>
</feature>
<dbReference type="RefSeq" id="WP_307202838.1">
    <property type="nucleotide sequence ID" value="NZ_JAUTAN010000001.1"/>
</dbReference>
<dbReference type="EMBL" id="JAUTAN010000001">
    <property type="protein sequence ID" value="MDQ1106043.1"/>
    <property type="molecule type" value="Genomic_DNA"/>
</dbReference>
<evidence type="ECO:0000313" key="2">
    <source>
        <dbReference type="EMBL" id="MDQ1106043.1"/>
    </source>
</evidence>
<sequence length="327" mass="36068">MGNGAWSDRTFAASAGARRRAGRAAFGYSDDVRRKPTSQWKAHPTLDPNGVTVRESRDSAEHPNSTPIAVFFDVTGSMGTVPQQMQGELAKLHGLLQRKGYVDDPQIMFGAIGDADTDYVPLQVGQFESDNRMDEQLRSIFLEGNGGGQMSESYELAAYVMARHTATDAWEKRGKKGYLFVIGDEMGKPKIRARQLRDILGVEAREDVRSADLWREVEERWEVFFILPRQTAHYDDPRVNGYWRDLLGERLLRLDDPRAVCDLIALTVGLLEDAIDLDEGLEDLRDVGSTSGGAVSRALATVGTARGTATLPARVARDLGAEPDDLA</sequence>